<dbReference type="Pfam" id="PF01381">
    <property type="entry name" value="HTH_3"/>
    <property type="match status" value="1"/>
</dbReference>
<dbReference type="InterPro" id="IPR001387">
    <property type="entry name" value="Cro/C1-type_HTH"/>
</dbReference>
<dbReference type="SUPFAM" id="SSF47413">
    <property type="entry name" value="lambda repressor-like DNA-binding domains"/>
    <property type="match status" value="1"/>
</dbReference>
<reference evidence="5" key="2">
    <citation type="submission" date="2019-10" db="EMBL/GenBank/DDBJ databases">
        <authorList>
            <consortium name="NCBI Pathogen Detection Project"/>
        </authorList>
    </citation>
    <scope>NUCLEOTIDE SEQUENCE</scope>
    <source>
        <strain evidence="5">Salmonella enterica</strain>
    </source>
</reference>
<dbReference type="PANTHER" id="PTHR36511">
    <property type="entry name" value="MERR FAMILY BACTERIAL REGULATORY PROTEIN"/>
    <property type="match status" value="1"/>
</dbReference>
<dbReference type="InterPro" id="IPR010982">
    <property type="entry name" value="Lambda_DNA-bd_dom_sf"/>
</dbReference>
<dbReference type="GO" id="GO:0003677">
    <property type="term" value="F:DNA binding"/>
    <property type="evidence" value="ECO:0007669"/>
    <property type="project" value="UniProtKB-KW"/>
</dbReference>
<evidence type="ECO:0000256" key="2">
    <source>
        <dbReference type="ARBA" id="ARBA00023125"/>
    </source>
</evidence>
<sequence length="98" mass="10975">MEQKLFEQLVTSMNEMVSIENGEMKPLPEHVHRHSIPDVKSLRGNAGMSQAEFAEMIGASTATVQSWELARRVPSGMALRLLCLIERNPNVVDTLRTI</sequence>
<organism evidence="5">
    <name type="scientific">Salmonella diarizonae</name>
    <dbReference type="NCBI Taxonomy" id="59204"/>
    <lineage>
        <taxon>Bacteria</taxon>
        <taxon>Pseudomonadati</taxon>
        <taxon>Pseudomonadota</taxon>
        <taxon>Gammaproteobacteria</taxon>
        <taxon>Enterobacterales</taxon>
        <taxon>Enterobacteriaceae</taxon>
        <taxon>Salmonella</taxon>
    </lineage>
</organism>
<dbReference type="Gene3D" id="1.10.260.40">
    <property type="entry name" value="lambda repressor-like DNA-binding domains"/>
    <property type="match status" value="1"/>
</dbReference>
<evidence type="ECO:0000259" key="4">
    <source>
        <dbReference type="PROSITE" id="PS50943"/>
    </source>
</evidence>
<evidence type="ECO:0000256" key="3">
    <source>
        <dbReference type="ARBA" id="ARBA00023163"/>
    </source>
</evidence>
<dbReference type="CDD" id="cd00093">
    <property type="entry name" value="HTH_XRE"/>
    <property type="match status" value="1"/>
</dbReference>
<dbReference type="InterPro" id="IPR052359">
    <property type="entry name" value="HTH-type_reg/antitoxin"/>
</dbReference>
<feature type="domain" description="HTH cro/C1-type" evidence="4">
    <location>
        <begin position="39"/>
        <end position="75"/>
    </location>
</feature>
<evidence type="ECO:0000256" key="1">
    <source>
        <dbReference type="ARBA" id="ARBA00023015"/>
    </source>
</evidence>
<gene>
    <name evidence="5" type="ORF">GBX62_15380</name>
</gene>
<protein>
    <submittedName>
        <fullName evidence="5">Helix-turn-helix domain-containing protein</fullName>
    </submittedName>
</protein>
<dbReference type="PANTHER" id="PTHR36511:SF3">
    <property type="entry name" value="ANTITOXIN HIGA-2"/>
    <property type="match status" value="1"/>
</dbReference>
<reference evidence="5" key="1">
    <citation type="journal article" date="2018" name="Genome Biol.">
        <title>SKESA: strategic k-mer extension for scrupulous assemblies.</title>
        <authorList>
            <person name="Souvorov A."/>
            <person name="Agarwala R."/>
            <person name="Lipman D.J."/>
        </authorList>
    </citation>
    <scope>NUCLEOTIDE SEQUENCE</scope>
    <source>
        <strain evidence="5">Salmonella enterica</strain>
    </source>
</reference>
<evidence type="ECO:0000313" key="5">
    <source>
        <dbReference type="EMBL" id="HAB3965377.1"/>
    </source>
</evidence>
<accession>A0A6Y1QX65</accession>
<comment type="caution">
    <text evidence="5">The sequence shown here is derived from an EMBL/GenBank/DDBJ whole genome shotgun (WGS) entry which is preliminary data.</text>
</comment>
<keyword evidence="2" id="KW-0238">DNA-binding</keyword>
<keyword evidence="1" id="KW-0805">Transcription regulation</keyword>
<dbReference type="SMART" id="SM00530">
    <property type="entry name" value="HTH_XRE"/>
    <property type="match status" value="1"/>
</dbReference>
<dbReference type="PROSITE" id="PS50943">
    <property type="entry name" value="HTH_CROC1"/>
    <property type="match status" value="1"/>
</dbReference>
<dbReference type="NCBIfam" id="NF041265">
    <property type="entry name" value="NadS"/>
    <property type="match status" value="1"/>
</dbReference>
<name>A0A6Y1QX65_SALDZ</name>
<dbReference type="EMBL" id="DAAGOZ010000020">
    <property type="protein sequence ID" value="HAB3965377.1"/>
    <property type="molecule type" value="Genomic_DNA"/>
</dbReference>
<dbReference type="InterPro" id="IPR047761">
    <property type="entry name" value="NadS-like"/>
</dbReference>
<dbReference type="AlphaFoldDB" id="A0A6Y1QX65"/>
<proteinExistence type="predicted"/>
<keyword evidence="3" id="KW-0804">Transcription</keyword>